<dbReference type="FunFam" id="1.20.1260.10:FF:000001">
    <property type="entry name" value="Non-heme ferritin"/>
    <property type="match status" value="1"/>
</dbReference>
<comment type="subcellular location">
    <subcellularLocation>
        <location evidence="8">Cytoplasm</location>
    </subcellularLocation>
</comment>
<dbReference type="AlphaFoldDB" id="A0A4Z0LB91"/>
<evidence type="ECO:0000256" key="4">
    <source>
        <dbReference type="ARBA" id="ARBA00023002"/>
    </source>
</evidence>
<keyword evidence="3 7" id="KW-0479">Metal-binding</keyword>
<dbReference type="InterPro" id="IPR012347">
    <property type="entry name" value="Ferritin-like"/>
</dbReference>
<evidence type="ECO:0000259" key="9">
    <source>
        <dbReference type="PROSITE" id="PS50905"/>
    </source>
</evidence>
<comment type="similarity">
    <text evidence="1 8">Belongs to the ferritin family. Prokaryotic subfamily.</text>
</comment>
<keyword evidence="2 8" id="KW-0409">Iron storage</keyword>
<dbReference type="Pfam" id="PF00210">
    <property type="entry name" value="Ferritin"/>
    <property type="match status" value="1"/>
</dbReference>
<keyword evidence="11" id="KW-1185">Reference proteome</keyword>
<evidence type="ECO:0000313" key="10">
    <source>
        <dbReference type="EMBL" id="TGD58565.1"/>
    </source>
</evidence>
<dbReference type="PROSITE" id="PS50905">
    <property type="entry name" value="FERRITIN_LIKE"/>
    <property type="match status" value="1"/>
</dbReference>
<sequence>MLSKNIESVLNKQIRIEAESSQVYLSMACWAETQGLEGVAQFMYKQSDEERMHMLKLVKYINERGGHAVVTDLKAPKTKFGTMKEMFEELYNHELFVSNSINELVHVTFDEKDYATHNFLQWYVAEQIEEEAQAKTILDKINLIGDDKGGLYLFDRDIQQMTGKDATAASKN</sequence>
<dbReference type="PANTHER" id="PTHR11431:SF127">
    <property type="entry name" value="BACTERIAL NON-HEME FERRITIN"/>
    <property type="match status" value="1"/>
</dbReference>
<dbReference type="CDD" id="cd01055">
    <property type="entry name" value="Nonheme_Ferritin"/>
    <property type="match status" value="1"/>
</dbReference>
<dbReference type="Gene3D" id="1.20.1260.10">
    <property type="match status" value="1"/>
</dbReference>
<dbReference type="InterPro" id="IPR001519">
    <property type="entry name" value="Ferritin"/>
</dbReference>
<feature type="binding site" evidence="7">
    <location>
        <position position="94"/>
    </location>
    <ligand>
        <name>Fe cation</name>
        <dbReference type="ChEBI" id="CHEBI:24875"/>
        <label>1</label>
    </ligand>
</feature>
<name>A0A4Z0LB91_9FLAO</name>
<accession>A0A4Z0LB91</accession>
<dbReference type="InterPro" id="IPR009040">
    <property type="entry name" value="Ferritin-like_diiron"/>
</dbReference>
<comment type="caution">
    <text evidence="10">The sequence shown here is derived from an EMBL/GenBank/DDBJ whole genome shotgun (WGS) entry which is preliminary data.</text>
</comment>
<comment type="catalytic activity">
    <reaction evidence="8">
        <text>4 Fe(2+) + O2 + 6 H2O = 4 iron(III) oxide-hydroxide + 12 H(+)</text>
        <dbReference type="Rhea" id="RHEA:11972"/>
        <dbReference type="ChEBI" id="CHEBI:15377"/>
        <dbReference type="ChEBI" id="CHEBI:15378"/>
        <dbReference type="ChEBI" id="CHEBI:15379"/>
        <dbReference type="ChEBI" id="CHEBI:29033"/>
        <dbReference type="ChEBI" id="CHEBI:78619"/>
        <dbReference type="EC" id="1.16.3.2"/>
    </reaction>
</comment>
<evidence type="ECO:0000256" key="7">
    <source>
        <dbReference type="PIRSR" id="PIRSR601519-1"/>
    </source>
</evidence>
<reference evidence="10 11" key="1">
    <citation type="submission" date="2019-04" db="EMBL/GenBank/DDBJ databases">
        <title>Flavobacterium sp. strain DS2-A Genome sequencing and assembly.</title>
        <authorList>
            <person name="Kim I."/>
        </authorList>
    </citation>
    <scope>NUCLEOTIDE SEQUENCE [LARGE SCALE GENOMIC DNA]</scope>
    <source>
        <strain evidence="10 11">DS2-A</strain>
    </source>
</reference>
<evidence type="ECO:0000256" key="2">
    <source>
        <dbReference type="ARBA" id="ARBA00022434"/>
    </source>
</evidence>
<dbReference type="InterPro" id="IPR041719">
    <property type="entry name" value="Ferritin_prok"/>
</dbReference>
<evidence type="ECO:0000256" key="3">
    <source>
        <dbReference type="ARBA" id="ARBA00022723"/>
    </source>
</evidence>
<keyword evidence="5 7" id="KW-0408">Iron</keyword>
<evidence type="ECO:0000256" key="6">
    <source>
        <dbReference type="ARBA" id="ARBA00054546"/>
    </source>
</evidence>
<dbReference type="InterPro" id="IPR009078">
    <property type="entry name" value="Ferritin-like_SF"/>
</dbReference>
<evidence type="ECO:0000256" key="1">
    <source>
        <dbReference type="ARBA" id="ARBA00006950"/>
    </source>
</evidence>
<dbReference type="SUPFAM" id="SSF47240">
    <property type="entry name" value="Ferritin-like"/>
    <property type="match status" value="1"/>
</dbReference>
<evidence type="ECO:0000256" key="8">
    <source>
        <dbReference type="RuleBase" id="RU361145"/>
    </source>
</evidence>
<feature type="domain" description="Ferritin-like diiron" evidence="9">
    <location>
        <begin position="1"/>
        <end position="145"/>
    </location>
</feature>
<dbReference type="PANTHER" id="PTHR11431">
    <property type="entry name" value="FERRITIN"/>
    <property type="match status" value="1"/>
</dbReference>
<dbReference type="RefSeq" id="WP_135525825.1">
    <property type="nucleotide sequence ID" value="NZ_SRLH01000003.1"/>
</dbReference>
<dbReference type="OrthoDB" id="9801481at2"/>
<feature type="binding site" evidence="7">
    <location>
        <position position="127"/>
    </location>
    <ligand>
        <name>Fe cation</name>
        <dbReference type="ChEBI" id="CHEBI:24875"/>
        <label>1</label>
    </ligand>
</feature>
<gene>
    <name evidence="10" type="ORF">E4635_06535</name>
</gene>
<keyword evidence="4" id="KW-0560">Oxidoreductase</keyword>
<dbReference type="GO" id="GO:0006826">
    <property type="term" value="P:iron ion transport"/>
    <property type="evidence" value="ECO:0007669"/>
    <property type="project" value="InterPro"/>
</dbReference>
<dbReference type="EC" id="1.16.3.2" evidence="8"/>
<dbReference type="EMBL" id="SRLH01000003">
    <property type="protein sequence ID" value="TGD58565.1"/>
    <property type="molecule type" value="Genomic_DNA"/>
</dbReference>
<dbReference type="GO" id="GO:0008198">
    <property type="term" value="F:ferrous iron binding"/>
    <property type="evidence" value="ECO:0007669"/>
    <property type="project" value="TreeGrafter"/>
</dbReference>
<dbReference type="GO" id="GO:0042802">
    <property type="term" value="F:identical protein binding"/>
    <property type="evidence" value="ECO:0007669"/>
    <property type="project" value="UniProtKB-ARBA"/>
</dbReference>
<dbReference type="GO" id="GO:0005829">
    <property type="term" value="C:cytosol"/>
    <property type="evidence" value="ECO:0007669"/>
    <property type="project" value="TreeGrafter"/>
</dbReference>
<feature type="binding site" evidence="7">
    <location>
        <position position="53"/>
    </location>
    <ligand>
        <name>Fe cation</name>
        <dbReference type="ChEBI" id="CHEBI:24875"/>
        <label>1</label>
    </ligand>
</feature>
<dbReference type="GO" id="GO:0006879">
    <property type="term" value="P:intracellular iron ion homeostasis"/>
    <property type="evidence" value="ECO:0007669"/>
    <property type="project" value="UniProtKB-KW"/>
</dbReference>
<comment type="function">
    <text evidence="6">May alleviate iron toxicity in the presence of oxygen.</text>
</comment>
<evidence type="ECO:0000313" key="11">
    <source>
        <dbReference type="Proteomes" id="UP000297407"/>
    </source>
</evidence>
<feature type="binding site" evidence="7">
    <location>
        <position position="50"/>
    </location>
    <ligand>
        <name>Fe cation</name>
        <dbReference type="ChEBI" id="CHEBI:24875"/>
        <label>1</label>
    </ligand>
</feature>
<dbReference type="GO" id="GO:0004322">
    <property type="term" value="F:ferroxidase activity"/>
    <property type="evidence" value="ECO:0007669"/>
    <property type="project" value="TreeGrafter"/>
</dbReference>
<keyword evidence="8" id="KW-0963">Cytoplasm</keyword>
<evidence type="ECO:0000256" key="5">
    <source>
        <dbReference type="ARBA" id="ARBA00023004"/>
    </source>
</evidence>
<dbReference type="GO" id="GO:0008199">
    <property type="term" value="F:ferric iron binding"/>
    <property type="evidence" value="ECO:0007669"/>
    <property type="project" value="InterPro"/>
</dbReference>
<dbReference type="InterPro" id="IPR008331">
    <property type="entry name" value="Ferritin_DPS_dom"/>
</dbReference>
<feature type="binding site" evidence="7">
    <location>
        <position position="17"/>
    </location>
    <ligand>
        <name>Fe cation</name>
        <dbReference type="ChEBI" id="CHEBI:24875"/>
        <label>1</label>
    </ligand>
</feature>
<protein>
    <recommendedName>
        <fullName evidence="8">Ferritin</fullName>
        <ecNumber evidence="8">1.16.3.2</ecNumber>
    </recommendedName>
</protein>
<comment type="function">
    <text evidence="8">Iron-storage protein.</text>
</comment>
<proteinExistence type="inferred from homology"/>
<dbReference type="Proteomes" id="UP000297407">
    <property type="component" value="Unassembled WGS sequence"/>
</dbReference>
<organism evidence="10 11">
    <name type="scientific">Flavobacterium humi</name>
    <dbReference type="NCBI Taxonomy" id="2562683"/>
    <lineage>
        <taxon>Bacteria</taxon>
        <taxon>Pseudomonadati</taxon>
        <taxon>Bacteroidota</taxon>
        <taxon>Flavobacteriia</taxon>
        <taxon>Flavobacteriales</taxon>
        <taxon>Flavobacteriaceae</taxon>
        <taxon>Flavobacterium</taxon>
    </lineage>
</organism>